<sequence>MFAPEKDVQSYIHFGLYALQHRGQESAGISISDGSDIKTKKKMGLVSEVFQGDTLENLSGYNAIGHVRYSTEGDSSVTNAQPLTITCKLGKISIVHNGNLKNAKGLRKRLEEEGTIFQTTTDSEILAHLLAKSSYNNIIDGLKEVASMMKGGYTFLLMTTDRLIAFRDAHGFRPLSLGKVDGGYVLSSETCAFDTIGAEYVRDISPGEMVVIDKQGITSTTLLEPKDPSLCIFEYIYFARPDSNLIGKNVHLVRKELGKELAKESNITADIVSGVPDSSLSAASGVAEALNLPYEMGLIKNRYIGRTFIKPNQEMRELGVQVKLNPVNATVFGKRIILVDDSIVRGTTITNIIKTLRDAGAKEVHILISSPPVKFPCYYGIDTSSCGELIASKLNVEEIRTEIGADSLQFLSIQGMVRAVERVPGLNENTGYCLACFNGEYPVTEED</sequence>
<dbReference type="UniPathway" id="UPA00074">
    <property type="reaction ID" value="UER00124"/>
</dbReference>
<dbReference type="GO" id="GO:0004044">
    <property type="term" value="F:amidophosphoribosyltransferase activity"/>
    <property type="evidence" value="ECO:0007669"/>
    <property type="project" value="UniProtKB-UniRule"/>
</dbReference>
<dbReference type="GO" id="GO:0051539">
    <property type="term" value="F:4 iron, 4 sulfur cluster binding"/>
    <property type="evidence" value="ECO:0007669"/>
    <property type="project" value="UniProtKB-KW"/>
</dbReference>
<evidence type="ECO:0000256" key="10">
    <source>
        <dbReference type="PIRSR" id="PIRSR000485-3"/>
    </source>
</evidence>
<evidence type="ECO:0000313" key="12">
    <source>
        <dbReference type="EMBL" id="OWZ84820.1"/>
    </source>
</evidence>
<dbReference type="SUPFAM" id="SSF56235">
    <property type="entry name" value="N-terminal nucleophile aminohydrolases (Ntn hydrolases)"/>
    <property type="match status" value="1"/>
</dbReference>
<evidence type="ECO:0000256" key="8">
    <source>
        <dbReference type="PIRNR" id="PIRNR000485"/>
    </source>
</evidence>
<dbReference type="InterPro" id="IPR035584">
    <property type="entry name" value="PurF_N"/>
</dbReference>
<dbReference type="Gene3D" id="3.60.20.10">
    <property type="entry name" value="Glutamine Phosphoribosylpyrophosphate, subunit 1, domain 1"/>
    <property type="match status" value="1"/>
</dbReference>
<dbReference type="CDD" id="cd00715">
    <property type="entry name" value="GPATase_N"/>
    <property type="match status" value="1"/>
</dbReference>
<dbReference type="OrthoDB" id="9801213at2"/>
<evidence type="ECO:0000256" key="3">
    <source>
        <dbReference type="ARBA" id="ARBA00022676"/>
    </source>
</evidence>
<feature type="binding site" evidence="7 9">
    <location>
        <position position="278"/>
    </location>
    <ligand>
        <name>Mg(2+)</name>
        <dbReference type="ChEBI" id="CHEBI:18420"/>
    </ligand>
</feature>
<dbReference type="Pfam" id="PF00156">
    <property type="entry name" value="Pribosyltran"/>
    <property type="match status" value="1"/>
</dbReference>
<dbReference type="GO" id="GO:0006189">
    <property type="term" value="P:'de novo' IMP biosynthetic process"/>
    <property type="evidence" value="ECO:0007669"/>
    <property type="project" value="UniProtKB-UniRule"/>
</dbReference>
<comment type="pathway">
    <text evidence="1 7 8">Purine metabolism; IMP biosynthesis via de novo pathway; N(1)-(5-phospho-D-ribosyl)glycinamide from 5-phospho-alpha-D-ribose 1-diphosphate: step 1/2.</text>
</comment>
<protein>
    <recommendedName>
        <fullName evidence="7">Amidophosphoribosyltransferase</fullName>
        <shortName evidence="7">ATase</shortName>
        <ecNumber evidence="7">2.4.2.14</ecNumber>
    </recommendedName>
    <alternativeName>
        <fullName evidence="7">Glutamine phosphoribosylpyrophosphate amidotransferase</fullName>
        <shortName evidence="7">GPATase</shortName>
    </alternativeName>
</protein>
<keyword evidence="7" id="KW-0004">4Fe-4S</keyword>
<keyword evidence="3 7" id="KW-0328">Glycosyltransferase</keyword>
<keyword evidence="7 10" id="KW-0408">Iron</keyword>
<feature type="binding site" evidence="7 10">
    <location>
        <position position="377"/>
    </location>
    <ligand>
        <name>[4Fe-4S] cluster</name>
        <dbReference type="ChEBI" id="CHEBI:49883"/>
    </ligand>
</feature>
<dbReference type="Gene3D" id="3.40.50.2020">
    <property type="match status" value="1"/>
</dbReference>
<dbReference type="Proteomes" id="UP000214588">
    <property type="component" value="Unassembled WGS sequence"/>
</dbReference>
<dbReference type="GO" id="GO:0000287">
    <property type="term" value="F:magnesium ion binding"/>
    <property type="evidence" value="ECO:0007669"/>
    <property type="project" value="UniProtKB-UniRule"/>
</dbReference>
<dbReference type="SUPFAM" id="SSF53271">
    <property type="entry name" value="PRTase-like"/>
    <property type="match status" value="1"/>
</dbReference>
<comment type="cofactor">
    <cofactor evidence="7 9">
        <name>Mg(2+)</name>
        <dbReference type="ChEBI" id="CHEBI:18420"/>
    </cofactor>
    <text evidence="7 9">Binds 1 Mg(2+) ion per subunit.</text>
</comment>
<evidence type="ECO:0000256" key="5">
    <source>
        <dbReference type="ARBA" id="ARBA00022755"/>
    </source>
</evidence>
<comment type="cofactor">
    <cofactor evidence="7 10">
        <name>[4Fe-4S] cluster</name>
        <dbReference type="ChEBI" id="CHEBI:49883"/>
    </cofactor>
    <text evidence="7 10">Binds 1 [4Fe-4S] cluster per subunit.</text>
</comment>
<comment type="catalytic activity">
    <reaction evidence="7 8">
        <text>5-phospho-beta-D-ribosylamine + L-glutamate + diphosphate = 5-phospho-alpha-D-ribose 1-diphosphate + L-glutamine + H2O</text>
        <dbReference type="Rhea" id="RHEA:14905"/>
        <dbReference type="ChEBI" id="CHEBI:15377"/>
        <dbReference type="ChEBI" id="CHEBI:29985"/>
        <dbReference type="ChEBI" id="CHEBI:33019"/>
        <dbReference type="ChEBI" id="CHEBI:58017"/>
        <dbReference type="ChEBI" id="CHEBI:58359"/>
        <dbReference type="ChEBI" id="CHEBI:58681"/>
        <dbReference type="EC" id="2.4.2.14"/>
    </reaction>
</comment>
<dbReference type="Pfam" id="PF13537">
    <property type="entry name" value="GATase_7"/>
    <property type="match status" value="1"/>
</dbReference>
<proteinExistence type="inferred from homology"/>
<evidence type="ECO:0000259" key="11">
    <source>
        <dbReference type="PROSITE" id="PS51278"/>
    </source>
</evidence>
<comment type="function">
    <text evidence="7">Catalyzes the formation of phosphoribosylamine from phosphoribosylpyrophosphate (PRPP) and glutamine.</text>
</comment>
<dbReference type="NCBIfam" id="TIGR01134">
    <property type="entry name" value="purF"/>
    <property type="match status" value="1"/>
</dbReference>
<feature type="binding site" evidence="7 10">
    <location>
        <position position="436"/>
    </location>
    <ligand>
        <name>[4Fe-4S] cluster</name>
        <dbReference type="ChEBI" id="CHEBI:49883"/>
    </ligand>
</feature>
<comment type="caution">
    <text evidence="12">The sequence shown here is derived from an EMBL/GenBank/DDBJ whole genome shotgun (WGS) entry which is preliminary data.</text>
</comment>
<dbReference type="AlphaFoldDB" id="A0A226C343"/>
<comment type="caution">
    <text evidence="7">Lacks conserved residue(s) required for the propagation of feature annotation.</text>
</comment>
<feature type="binding site" evidence="7 9">
    <location>
        <position position="341"/>
    </location>
    <ligand>
        <name>Mg(2+)</name>
        <dbReference type="ChEBI" id="CHEBI:18420"/>
    </ligand>
</feature>
<dbReference type="InterPro" id="IPR029057">
    <property type="entry name" value="PRTase-like"/>
</dbReference>
<evidence type="ECO:0000256" key="6">
    <source>
        <dbReference type="ARBA" id="ARBA00022962"/>
    </source>
</evidence>
<keyword evidence="5 7" id="KW-0658">Purine biosynthesis</keyword>
<dbReference type="EC" id="2.4.2.14" evidence="7"/>
<keyword evidence="7 9" id="KW-0479">Metal-binding</keyword>
<dbReference type="InterPro" id="IPR000836">
    <property type="entry name" value="PRTase_dom"/>
</dbReference>
<dbReference type="EMBL" id="NIQC01000002">
    <property type="protein sequence ID" value="OWZ84820.1"/>
    <property type="molecule type" value="Genomic_DNA"/>
</dbReference>
<keyword evidence="13" id="KW-1185">Reference proteome</keyword>
<evidence type="ECO:0000256" key="9">
    <source>
        <dbReference type="PIRSR" id="PIRSR000485-2"/>
    </source>
</evidence>
<dbReference type="InterPro" id="IPR029055">
    <property type="entry name" value="Ntn_hydrolases_N"/>
</dbReference>
<dbReference type="GO" id="GO:0009113">
    <property type="term" value="P:purine nucleobase biosynthetic process"/>
    <property type="evidence" value="ECO:0007669"/>
    <property type="project" value="UniProtKB-UniRule"/>
</dbReference>
<dbReference type="HAMAP" id="MF_01931">
    <property type="entry name" value="PurF"/>
    <property type="match status" value="1"/>
</dbReference>
<accession>A0A226C343</accession>
<keyword evidence="4 7" id="KW-0808">Transferase</keyword>
<dbReference type="InterPro" id="IPR005854">
    <property type="entry name" value="PurF"/>
</dbReference>
<dbReference type="InterPro" id="IPR017932">
    <property type="entry name" value="GATase_2_dom"/>
</dbReference>
<feature type="domain" description="Glutamine amidotransferase type-2" evidence="11">
    <location>
        <begin position="1"/>
        <end position="215"/>
    </location>
</feature>
<gene>
    <name evidence="7" type="primary">purF</name>
    <name evidence="12" type="ORF">CDO51_01600</name>
</gene>
<keyword evidence="7 10" id="KW-0411">Iron-sulfur</keyword>
<evidence type="ECO:0000256" key="1">
    <source>
        <dbReference type="ARBA" id="ARBA00005209"/>
    </source>
</evidence>
<dbReference type="PIRSF" id="PIRSF000485">
    <property type="entry name" value="Amd_phspho_trans"/>
    <property type="match status" value="1"/>
</dbReference>
<dbReference type="CDD" id="cd06223">
    <property type="entry name" value="PRTases_typeI"/>
    <property type="match status" value="1"/>
</dbReference>
<name>A0A226C343_9FIRM</name>
<dbReference type="PROSITE" id="PS51278">
    <property type="entry name" value="GATASE_TYPE_2"/>
    <property type="match status" value="1"/>
</dbReference>
<evidence type="ECO:0000256" key="4">
    <source>
        <dbReference type="ARBA" id="ARBA00022679"/>
    </source>
</evidence>
<keyword evidence="6 7" id="KW-0315">Glutamine amidotransferase</keyword>
<organism evidence="12 13">
    <name type="scientific">Natranaerobius trueperi</name>
    <dbReference type="NCBI Taxonomy" id="759412"/>
    <lineage>
        <taxon>Bacteria</taxon>
        <taxon>Bacillati</taxon>
        <taxon>Bacillota</taxon>
        <taxon>Clostridia</taxon>
        <taxon>Natranaerobiales</taxon>
        <taxon>Natranaerobiaceae</taxon>
        <taxon>Natranaerobius</taxon>
    </lineage>
</organism>
<keyword evidence="7 9" id="KW-0460">Magnesium</keyword>
<evidence type="ECO:0000256" key="2">
    <source>
        <dbReference type="ARBA" id="ARBA00010138"/>
    </source>
</evidence>
<feature type="binding site" evidence="7 10">
    <location>
        <position position="231"/>
    </location>
    <ligand>
        <name>[4Fe-4S] cluster</name>
        <dbReference type="ChEBI" id="CHEBI:49883"/>
    </ligand>
</feature>
<comment type="similarity">
    <text evidence="2 7 8">In the C-terminal section; belongs to the purine/pyrimidine phosphoribosyltransferase family.</text>
</comment>
<feature type="binding site" evidence="7 9">
    <location>
        <position position="340"/>
    </location>
    <ligand>
        <name>Mg(2+)</name>
        <dbReference type="ChEBI" id="CHEBI:18420"/>
    </ligand>
</feature>
<reference evidence="12 13" key="1">
    <citation type="submission" date="2017-06" db="EMBL/GenBank/DDBJ databases">
        <title>Draft Genome Sequence of Natranaerobius trueperi halophilic, alkalithermophilic bacteria from soda lakes.</title>
        <authorList>
            <person name="Zhao B."/>
        </authorList>
    </citation>
    <scope>NUCLEOTIDE SEQUENCE [LARGE SCALE GENOMIC DNA]</scope>
    <source>
        <strain evidence="12 13">DSM 18760</strain>
    </source>
</reference>
<evidence type="ECO:0000313" key="13">
    <source>
        <dbReference type="Proteomes" id="UP000214588"/>
    </source>
</evidence>
<evidence type="ECO:0000256" key="7">
    <source>
        <dbReference type="HAMAP-Rule" id="MF_01931"/>
    </source>
</evidence>
<dbReference type="PANTHER" id="PTHR11907">
    <property type="entry name" value="AMIDOPHOSPHORIBOSYLTRANSFERASE"/>
    <property type="match status" value="1"/>
</dbReference>
<feature type="binding site" evidence="7 10">
    <location>
        <position position="433"/>
    </location>
    <ligand>
        <name>[4Fe-4S] cluster</name>
        <dbReference type="ChEBI" id="CHEBI:49883"/>
    </ligand>
</feature>